<gene>
    <name evidence="2" type="ORF">CHARACLAT_007264</name>
</gene>
<organism evidence="2 3">
    <name type="scientific">Characodon lateralis</name>
    <dbReference type="NCBI Taxonomy" id="208331"/>
    <lineage>
        <taxon>Eukaryota</taxon>
        <taxon>Metazoa</taxon>
        <taxon>Chordata</taxon>
        <taxon>Craniata</taxon>
        <taxon>Vertebrata</taxon>
        <taxon>Euteleostomi</taxon>
        <taxon>Actinopterygii</taxon>
        <taxon>Neopterygii</taxon>
        <taxon>Teleostei</taxon>
        <taxon>Neoteleostei</taxon>
        <taxon>Acanthomorphata</taxon>
        <taxon>Ovalentaria</taxon>
        <taxon>Atherinomorphae</taxon>
        <taxon>Cyprinodontiformes</taxon>
        <taxon>Goodeidae</taxon>
        <taxon>Characodon</taxon>
    </lineage>
</organism>
<reference evidence="2 3" key="1">
    <citation type="submission" date="2021-06" db="EMBL/GenBank/DDBJ databases">
        <authorList>
            <person name="Palmer J.M."/>
        </authorList>
    </citation>
    <scope>NUCLEOTIDE SEQUENCE [LARGE SCALE GENOMIC DNA]</scope>
    <source>
        <strain evidence="2 3">CL_MEX2019</strain>
        <tissue evidence="2">Muscle</tissue>
    </source>
</reference>
<comment type="caution">
    <text evidence="2">The sequence shown here is derived from an EMBL/GenBank/DDBJ whole genome shotgun (WGS) entry which is preliminary data.</text>
</comment>
<dbReference type="EMBL" id="JAHUTJ010008592">
    <property type="protein sequence ID" value="MED6266954.1"/>
    <property type="molecule type" value="Genomic_DNA"/>
</dbReference>
<protein>
    <submittedName>
        <fullName evidence="2">Uncharacterized protein</fullName>
    </submittedName>
</protein>
<evidence type="ECO:0000256" key="1">
    <source>
        <dbReference type="SAM" id="MobiDB-lite"/>
    </source>
</evidence>
<feature type="region of interest" description="Disordered" evidence="1">
    <location>
        <begin position="97"/>
        <end position="116"/>
    </location>
</feature>
<evidence type="ECO:0000313" key="3">
    <source>
        <dbReference type="Proteomes" id="UP001352852"/>
    </source>
</evidence>
<accession>A0ABU7CYJ3</accession>
<dbReference type="Proteomes" id="UP001352852">
    <property type="component" value="Unassembled WGS sequence"/>
</dbReference>
<proteinExistence type="predicted"/>
<evidence type="ECO:0000313" key="2">
    <source>
        <dbReference type="EMBL" id="MED6266954.1"/>
    </source>
</evidence>
<keyword evidence="3" id="KW-1185">Reference proteome</keyword>
<name>A0ABU7CYJ3_9TELE</name>
<sequence length="116" mass="12147">MLGRQLCEPEGHGGGKEGLLVAVRGKAAEPKRGERVNIRDRRLLGLPEALLMHGGVELTEQGHAATLHLLGCLNCPSMRCPDSITFHGLEGGAQMGGRNGGGGECTQKVTLNLPAD</sequence>